<evidence type="ECO:0000313" key="9">
    <source>
        <dbReference type="Proteomes" id="UP000564385"/>
    </source>
</evidence>
<evidence type="ECO:0000256" key="4">
    <source>
        <dbReference type="ARBA" id="ARBA00035104"/>
    </source>
</evidence>
<evidence type="ECO:0000256" key="3">
    <source>
        <dbReference type="ARBA" id="ARBA00023274"/>
    </source>
</evidence>
<organism evidence="8 9">
    <name type="scientific">Tunturiibacter lichenicola</name>
    <dbReference type="NCBI Taxonomy" id="2051959"/>
    <lineage>
        <taxon>Bacteria</taxon>
        <taxon>Pseudomonadati</taxon>
        <taxon>Acidobacteriota</taxon>
        <taxon>Terriglobia</taxon>
        <taxon>Terriglobales</taxon>
        <taxon>Acidobacteriaceae</taxon>
        <taxon>Tunturiibacter</taxon>
    </lineage>
</organism>
<dbReference type="AlphaFoldDB" id="A0A852VQS0"/>
<proteinExistence type="inferred from homology"/>
<gene>
    <name evidence="6" type="primary">rpsF</name>
    <name evidence="8" type="ORF">HDF08_003801</name>
</gene>
<dbReference type="HAMAP" id="MF_00360">
    <property type="entry name" value="Ribosomal_bS6"/>
    <property type="match status" value="1"/>
</dbReference>
<dbReference type="InterPro" id="IPR000529">
    <property type="entry name" value="Ribosomal_bS6"/>
</dbReference>
<dbReference type="Gene3D" id="3.30.70.60">
    <property type="match status" value="1"/>
</dbReference>
<dbReference type="GO" id="GO:1990904">
    <property type="term" value="C:ribonucleoprotein complex"/>
    <property type="evidence" value="ECO:0007669"/>
    <property type="project" value="UniProtKB-KW"/>
</dbReference>
<dbReference type="PANTHER" id="PTHR21011">
    <property type="entry name" value="MITOCHONDRIAL 28S RIBOSOMAL PROTEIN S6"/>
    <property type="match status" value="1"/>
</dbReference>
<dbReference type="CDD" id="cd00473">
    <property type="entry name" value="bS6"/>
    <property type="match status" value="1"/>
</dbReference>
<accession>A0A852VQS0</accession>
<evidence type="ECO:0000256" key="5">
    <source>
        <dbReference type="ARBA" id="ARBA00035294"/>
    </source>
</evidence>
<keyword evidence="6" id="KW-0699">rRNA-binding</keyword>
<dbReference type="NCBIfam" id="TIGR00166">
    <property type="entry name" value="S6"/>
    <property type="match status" value="1"/>
</dbReference>
<dbReference type="GO" id="GO:0003735">
    <property type="term" value="F:structural constituent of ribosome"/>
    <property type="evidence" value="ECO:0007669"/>
    <property type="project" value="InterPro"/>
</dbReference>
<keyword evidence="6" id="KW-0694">RNA-binding</keyword>
<feature type="compositionally biased region" description="Basic and acidic residues" evidence="7">
    <location>
        <begin position="133"/>
        <end position="145"/>
    </location>
</feature>
<evidence type="ECO:0000256" key="7">
    <source>
        <dbReference type="SAM" id="MobiDB-lite"/>
    </source>
</evidence>
<keyword evidence="2 6" id="KW-0689">Ribosomal protein</keyword>
<dbReference type="PANTHER" id="PTHR21011:SF1">
    <property type="entry name" value="SMALL RIBOSOMAL SUBUNIT PROTEIN BS6M"/>
    <property type="match status" value="1"/>
</dbReference>
<evidence type="ECO:0000313" key="8">
    <source>
        <dbReference type="EMBL" id="NYF91682.1"/>
    </source>
</evidence>
<evidence type="ECO:0000256" key="1">
    <source>
        <dbReference type="ARBA" id="ARBA00009512"/>
    </source>
</evidence>
<dbReference type="InterPro" id="IPR035980">
    <property type="entry name" value="Ribosomal_bS6_sf"/>
</dbReference>
<dbReference type="Pfam" id="PF01250">
    <property type="entry name" value="Ribosomal_S6"/>
    <property type="match status" value="1"/>
</dbReference>
<dbReference type="EMBL" id="JACCCU010000003">
    <property type="protein sequence ID" value="NYF91682.1"/>
    <property type="molecule type" value="Genomic_DNA"/>
</dbReference>
<dbReference type="GO" id="GO:0070181">
    <property type="term" value="F:small ribosomal subunit rRNA binding"/>
    <property type="evidence" value="ECO:0007669"/>
    <property type="project" value="TreeGrafter"/>
</dbReference>
<evidence type="ECO:0000256" key="2">
    <source>
        <dbReference type="ARBA" id="ARBA00022980"/>
    </source>
</evidence>
<reference evidence="8 9" key="1">
    <citation type="submission" date="2020-07" db="EMBL/GenBank/DDBJ databases">
        <title>Genomic Encyclopedia of Type Strains, Phase IV (KMG-V): Genome sequencing to study the core and pangenomes of soil and plant-associated prokaryotes.</title>
        <authorList>
            <person name="Whitman W."/>
        </authorList>
    </citation>
    <scope>NUCLEOTIDE SEQUENCE [LARGE SCALE GENOMIC DNA]</scope>
    <source>
        <strain evidence="8 9">M8UP22</strain>
    </source>
</reference>
<keyword evidence="3 6" id="KW-0687">Ribonucleoprotein</keyword>
<dbReference type="SUPFAM" id="SSF54995">
    <property type="entry name" value="Ribosomal protein S6"/>
    <property type="match status" value="1"/>
</dbReference>
<dbReference type="Proteomes" id="UP000564385">
    <property type="component" value="Unassembled WGS sequence"/>
</dbReference>
<dbReference type="GO" id="GO:0005840">
    <property type="term" value="C:ribosome"/>
    <property type="evidence" value="ECO:0007669"/>
    <property type="project" value="UniProtKB-KW"/>
</dbReference>
<dbReference type="GO" id="GO:0006412">
    <property type="term" value="P:translation"/>
    <property type="evidence" value="ECO:0007669"/>
    <property type="project" value="UniProtKB-UniRule"/>
</dbReference>
<dbReference type="GO" id="GO:0005737">
    <property type="term" value="C:cytoplasm"/>
    <property type="evidence" value="ECO:0007669"/>
    <property type="project" value="UniProtKB-ARBA"/>
</dbReference>
<comment type="caution">
    <text evidence="8">The sequence shown here is derived from an EMBL/GenBank/DDBJ whole genome shotgun (WGS) entry which is preliminary data.</text>
</comment>
<evidence type="ECO:0000256" key="6">
    <source>
        <dbReference type="HAMAP-Rule" id="MF_00360"/>
    </source>
</evidence>
<dbReference type="InterPro" id="IPR020814">
    <property type="entry name" value="Ribosomal_S6_plastid/chlpt"/>
</dbReference>
<comment type="similarity">
    <text evidence="1 6">Belongs to the bacterial ribosomal protein bS6 family.</text>
</comment>
<feature type="compositionally biased region" description="Low complexity" evidence="7">
    <location>
        <begin position="115"/>
        <end position="132"/>
    </location>
</feature>
<name>A0A852VQS0_9BACT</name>
<sequence>MNRTYEIMFIVRPDVEEAELDKLIEGFSANVTNGGGEIKSVEKMGRRRLAYTVRKFNDGFYVLLNVAAAGSLITEIERRLRVSEQVIKFITVRMDEEEKRLAKVKAIRDTKVKRSAQPIAAPVQAPAAAPDADSAKSETEEEKKPVAAAPVEHVTSDAPPETVSTAV</sequence>
<comment type="function">
    <text evidence="4 6">Binds together with bS18 to 16S ribosomal RNA.</text>
</comment>
<protein>
    <recommendedName>
        <fullName evidence="5 6">Small ribosomal subunit protein bS6</fullName>
    </recommendedName>
</protein>
<dbReference type="InterPro" id="IPR014717">
    <property type="entry name" value="Transl_elong_EF1B/ribsomal_bS6"/>
</dbReference>
<feature type="region of interest" description="Disordered" evidence="7">
    <location>
        <begin position="115"/>
        <end position="167"/>
    </location>
</feature>